<dbReference type="InterPro" id="IPR036638">
    <property type="entry name" value="HLH_DNA-bd_sf"/>
</dbReference>
<keyword evidence="7" id="KW-1185">Reference proteome</keyword>
<keyword evidence="2" id="KW-0805">Transcription regulation</keyword>
<organism evidence="6 7">
    <name type="scientific">Castilleja foliolosa</name>
    <dbReference type="NCBI Taxonomy" id="1961234"/>
    <lineage>
        <taxon>Eukaryota</taxon>
        <taxon>Viridiplantae</taxon>
        <taxon>Streptophyta</taxon>
        <taxon>Embryophyta</taxon>
        <taxon>Tracheophyta</taxon>
        <taxon>Spermatophyta</taxon>
        <taxon>Magnoliopsida</taxon>
        <taxon>eudicotyledons</taxon>
        <taxon>Gunneridae</taxon>
        <taxon>Pentapetalae</taxon>
        <taxon>asterids</taxon>
        <taxon>lamiids</taxon>
        <taxon>Lamiales</taxon>
        <taxon>Orobanchaceae</taxon>
        <taxon>Pedicularideae</taxon>
        <taxon>Castillejinae</taxon>
        <taxon>Castilleja</taxon>
    </lineage>
</organism>
<protein>
    <recommendedName>
        <fullName evidence="5">BHLH domain-containing protein</fullName>
    </recommendedName>
</protein>
<evidence type="ECO:0000313" key="7">
    <source>
        <dbReference type="Proteomes" id="UP001632038"/>
    </source>
</evidence>
<keyword evidence="4" id="KW-0539">Nucleus</keyword>
<dbReference type="InterPro" id="IPR015660">
    <property type="entry name" value="MASH1/Ascl1a-like"/>
</dbReference>
<accession>A0ABD3E2U7</accession>
<evidence type="ECO:0000313" key="6">
    <source>
        <dbReference type="EMBL" id="KAL3647411.1"/>
    </source>
</evidence>
<comment type="caution">
    <text evidence="6">The sequence shown here is derived from an EMBL/GenBank/DDBJ whole genome shotgun (WGS) entry which is preliminary data.</text>
</comment>
<keyword evidence="3" id="KW-0804">Transcription</keyword>
<sequence length="229" mass="26295">MFHLQPIRDDHDELVFDNPSCLSKRKKILDDDHAFMATNILNFPTNNQLSCFPERQTDSKNDTCIIRKVLHRDIERKRRQNMSQLYASLRALLPLEHIKGKRSVSDHMHEATNYIKSEHKKIQELKIHRDKLKNLSNGGGNLSNCNVVLNRVHYGVEILISSDCELWLSKVVAELLERGLNVFSCVSTSAKERFLHKIQAEASDTASLDDLSVLQERLTNIMSYSGLAR</sequence>
<dbReference type="GO" id="GO:0006355">
    <property type="term" value="P:regulation of DNA-templated transcription"/>
    <property type="evidence" value="ECO:0007669"/>
    <property type="project" value="UniProtKB-ARBA"/>
</dbReference>
<comment type="subcellular location">
    <subcellularLocation>
        <location evidence="1">Nucleus</location>
    </subcellularLocation>
</comment>
<proteinExistence type="predicted"/>
<dbReference type="InterPro" id="IPR011598">
    <property type="entry name" value="bHLH_dom"/>
</dbReference>
<dbReference type="Gene3D" id="4.10.280.10">
    <property type="entry name" value="Helix-loop-helix DNA-binding domain"/>
    <property type="match status" value="1"/>
</dbReference>
<evidence type="ECO:0000259" key="5">
    <source>
        <dbReference type="PROSITE" id="PS50888"/>
    </source>
</evidence>
<dbReference type="EMBL" id="JAVIJP010000009">
    <property type="protein sequence ID" value="KAL3647411.1"/>
    <property type="molecule type" value="Genomic_DNA"/>
</dbReference>
<dbReference type="Proteomes" id="UP001632038">
    <property type="component" value="Unassembled WGS sequence"/>
</dbReference>
<evidence type="ECO:0000256" key="4">
    <source>
        <dbReference type="ARBA" id="ARBA00023242"/>
    </source>
</evidence>
<dbReference type="Pfam" id="PF00010">
    <property type="entry name" value="HLH"/>
    <property type="match status" value="1"/>
</dbReference>
<evidence type="ECO:0000256" key="2">
    <source>
        <dbReference type="ARBA" id="ARBA00023015"/>
    </source>
</evidence>
<name>A0ABD3E2U7_9LAMI</name>
<dbReference type="CDD" id="cd18914">
    <property type="entry name" value="bHLH_AtORG2_like"/>
    <property type="match status" value="1"/>
</dbReference>
<dbReference type="SMART" id="SM00353">
    <property type="entry name" value="HLH"/>
    <property type="match status" value="1"/>
</dbReference>
<dbReference type="PROSITE" id="PS50888">
    <property type="entry name" value="BHLH"/>
    <property type="match status" value="1"/>
</dbReference>
<feature type="domain" description="BHLH" evidence="5">
    <location>
        <begin position="66"/>
        <end position="118"/>
    </location>
</feature>
<dbReference type="AlphaFoldDB" id="A0ABD3E2U7"/>
<dbReference type="PANTHER" id="PTHR13935">
    <property type="entry name" value="ACHAETE-SCUTE TRANSCRIPTION FACTOR-RELATED"/>
    <property type="match status" value="1"/>
</dbReference>
<evidence type="ECO:0000256" key="1">
    <source>
        <dbReference type="ARBA" id="ARBA00004123"/>
    </source>
</evidence>
<dbReference type="PANTHER" id="PTHR13935:SF165">
    <property type="entry name" value="BHLH DOMAIN-CONTAINING PROTEIN"/>
    <property type="match status" value="1"/>
</dbReference>
<dbReference type="SUPFAM" id="SSF47459">
    <property type="entry name" value="HLH, helix-loop-helix DNA-binding domain"/>
    <property type="match status" value="1"/>
</dbReference>
<evidence type="ECO:0000256" key="3">
    <source>
        <dbReference type="ARBA" id="ARBA00023163"/>
    </source>
</evidence>
<gene>
    <name evidence="6" type="ORF">CASFOL_008379</name>
</gene>
<dbReference type="GO" id="GO:0005634">
    <property type="term" value="C:nucleus"/>
    <property type="evidence" value="ECO:0007669"/>
    <property type="project" value="UniProtKB-SubCell"/>
</dbReference>
<reference evidence="7" key="1">
    <citation type="journal article" date="2024" name="IScience">
        <title>Strigolactones Initiate the Formation of Haustorium-like Structures in Castilleja.</title>
        <authorList>
            <person name="Buerger M."/>
            <person name="Peterson D."/>
            <person name="Chory J."/>
        </authorList>
    </citation>
    <scope>NUCLEOTIDE SEQUENCE [LARGE SCALE GENOMIC DNA]</scope>
</reference>